<sequence length="89" mass="9846">MLFAVIGSSAGKTRDEIMAIYPRHKAFLDQFIARDEVVGVGPFTDPGGGNMALFRSRAAAEAFARSDPFYLEGVVREYQIKNWGDNMLS</sequence>
<feature type="domain" description="YCII-related" evidence="2">
    <location>
        <begin position="1"/>
        <end position="83"/>
    </location>
</feature>
<keyword evidence="4" id="KW-1185">Reference proteome</keyword>
<dbReference type="Gene3D" id="3.30.70.1060">
    <property type="entry name" value="Dimeric alpha+beta barrel"/>
    <property type="match status" value="1"/>
</dbReference>
<comment type="caution">
    <text evidence="3">The sequence shown here is derived from an EMBL/GenBank/DDBJ whole genome shotgun (WGS) entry which is preliminary data.</text>
</comment>
<dbReference type="InterPro" id="IPR005545">
    <property type="entry name" value="YCII"/>
</dbReference>
<name>A0A402ARI9_9CHLR</name>
<protein>
    <recommendedName>
        <fullName evidence="2">YCII-related domain-containing protein</fullName>
    </recommendedName>
</protein>
<evidence type="ECO:0000259" key="2">
    <source>
        <dbReference type="Pfam" id="PF03795"/>
    </source>
</evidence>
<comment type="similarity">
    <text evidence="1">Belongs to the YciI family.</text>
</comment>
<evidence type="ECO:0000313" key="4">
    <source>
        <dbReference type="Proteomes" id="UP000287188"/>
    </source>
</evidence>
<dbReference type="Proteomes" id="UP000287188">
    <property type="component" value="Unassembled WGS sequence"/>
</dbReference>
<organism evidence="3 4">
    <name type="scientific">Dictyobacter kobayashii</name>
    <dbReference type="NCBI Taxonomy" id="2014872"/>
    <lineage>
        <taxon>Bacteria</taxon>
        <taxon>Bacillati</taxon>
        <taxon>Chloroflexota</taxon>
        <taxon>Ktedonobacteria</taxon>
        <taxon>Ktedonobacterales</taxon>
        <taxon>Dictyobacteraceae</taxon>
        <taxon>Dictyobacter</taxon>
    </lineage>
</organism>
<proteinExistence type="inferred from homology"/>
<evidence type="ECO:0000256" key="1">
    <source>
        <dbReference type="ARBA" id="ARBA00007689"/>
    </source>
</evidence>
<accession>A0A402ARI9</accession>
<dbReference type="AlphaFoldDB" id="A0A402ARI9"/>
<gene>
    <name evidence="3" type="ORF">KDK_55200</name>
</gene>
<reference evidence="4" key="1">
    <citation type="submission" date="2018-12" db="EMBL/GenBank/DDBJ databases">
        <title>Tengunoibacter tsumagoiensis gen. nov., sp. nov., Dictyobacter kobayashii sp. nov., D. alpinus sp. nov., and D. joshuensis sp. nov. and description of Dictyobacteraceae fam. nov. within the order Ktedonobacterales isolated from Tengu-no-mugimeshi.</title>
        <authorList>
            <person name="Wang C.M."/>
            <person name="Zheng Y."/>
            <person name="Sakai Y."/>
            <person name="Toyoda A."/>
            <person name="Minakuchi Y."/>
            <person name="Abe K."/>
            <person name="Yokota A."/>
            <person name="Yabe S."/>
        </authorList>
    </citation>
    <scope>NUCLEOTIDE SEQUENCE [LARGE SCALE GENOMIC DNA]</scope>
    <source>
        <strain evidence="4">Uno11</strain>
    </source>
</reference>
<dbReference type="EMBL" id="BIFS01000001">
    <property type="protein sequence ID" value="GCE21720.1"/>
    <property type="molecule type" value="Genomic_DNA"/>
</dbReference>
<dbReference type="RefSeq" id="WP_126553568.1">
    <property type="nucleotide sequence ID" value="NZ_BIFS01000001.1"/>
</dbReference>
<dbReference type="Pfam" id="PF03795">
    <property type="entry name" value="YCII"/>
    <property type="match status" value="1"/>
</dbReference>
<dbReference type="OrthoDB" id="162319at2"/>
<evidence type="ECO:0000313" key="3">
    <source>
        <dbReference type="EMBL" id="GCE21720.1"/>
    </source>
</evidence>
<dbReference type="InterPro" id="IPR011008">
    <property type="entry name" value="Dimeric_a/b-barrel"/>
</dbReference>
<dbReference type="SUPFAM" id="SSF54909">
    <property type="entry name" value="Dimeric alpha+beta barrel"/>
    <property type="match status" value="1"/>
</dbReference>